<name>A0A1I5TZZ1_9BACT</name>
<sequence>MKADNEIVLFYKQPIYKILTKTLTFKSYLAFILLILIVSFLECQKNDTYNYVSTFASIFIITITWILFQIFIYINFIPAFISLKKYRQLTISDDYIKINNTKYKISELKFQKDSHSLYRHPLSWTYLLIQDTKDNIVGKFIFEINNYKFFGISCDIILAVLNQKEKNIDQDYHKFIYNSNINEYLESKNNKNSLKKALFIIIIPLLLILSILIIFKFR</sequence>
<accession>A0A1I5TZZ1</accession>
<protein>
    <submittedName>
        <fullName evidence="2">Uncharacterized protein</fullName>
    </submittedName>
</protein>
<dbReference type="RefSeq" id="WP_092913995.1">
    <property type="nucleotide sequence ID" value="NZ_FOXB01000052.1"/>
</dbReference>
<evidence type="ECO:0000313" key="3">
    <source>
        <dbReference type="Proteomes" id="UP000199227"/>
    </source>
</evidence>
<keyword evidence="1" id="KW-0812">Transmembrane</keyword>
<dbReference type="AlphaFoldDB" id="A0A1I5TZZ1"/>
<reference evidence="2 3" key="1">
    <citation type="submission" date="2016-10" db="EMBL/GenBank/DDBJ databases">
        <authorList>
            <person name="de Groot N.N."/>
        </authorList>
    </citation>
    <scope>NUCLEOTIDE SEQUENCE [LARGE SCALE GENOMIC DNA]</scope>
    <source>
        <strain evidence="2 3">EP1-55-1</strain>
    </source>
</reference>
<keyword evidence="3" id="KW-1185">Reference proteome</keyword>
<dbReference type="Proteomes" id="UP000199227">
    <property type="component" value="Unassembled WGS sequence"/>
</dbReference>
<organism evidence="2 3">
    <name type="scientific">Hydrogenimonas thermophila</name>
    <dbReference type="NCBI Taxonomy" id="223786"/>
    <lineage>
        <taxon>Bacteria</taxon>
        <taxon>Pseudomonadati</taxon>
        <taxon>Campylobacterota</taxon>
        <taxon>Epsilonproteobacteria</taxon>
        <taxon>Campylobacterales</taxon>
        <taxon>Hydrogenimonadaceae</taxon>
        <taxon>Hydrogenimonas</taxon>
    </lineage>
</organism>
<feature type="transmembrane region" description="Helical" evidence="1">
    <location>
        <begin position="23"/>
        <end position="41"/>
    </location>
</feature>
<feature type="transmembrane region" description="Helical" evidence="1">
    <location>
        <begin position="53"/>
        <end position="77"/>
    </location>
</feature>
<keyword evidence="1" id="KW-1133">Transmembrane helix</keyword>
<dbReference type="EMBL" id="FOXB01000052">
    <property type="protein sequence ID" value="SFP88615.1"/>
    <property type="molecule type" value="Genomic_DNA"/>
</dbReference>
<dbReference type="STRING" id="223786.SAMN05216234_1522"/>
<keyword evidence="1" id="KW-0472">Membrane</keyword>
<proteinExistence type="predicted"/>
<gene>
    <name evidence="2" type="ORF">SAMN05216234_1522</name>
</gene>
<feature type="transmembrane region" description="Helical" evidence="1">
    <location>
        <begin position="197"/>
        <end position="215"/>
    </location>
</feature>
<evidence type="ECO:0000256" key="1">
    <source>
        <dbReference type="SAM" id="Phobius"/>
    </source>
</evidence>
<evidence type="ECO:0000313" key="2">
    <source>
        <dbReference type="EMBL" id="SFP88615.1"/>
    </source>
</evidence>